<dbReference type="Pfam" id="PF00460">
    <property type="entry name" value="Flg_bb_rod"/>
    <property type="match status" value="1"/>
</dbReference>
<evidence type="ECO:0000256" key="1">
    <source>
        <dbReference type="ARBA" id="ARBA00004117"/>
    </source>
</evidence>
<dbReference type="Proteomes" id="UP000285456">
    <property type="component" value="Unassembled WGS sequence"/>
</dbReference>
<comment type="subcellular location">
    <subcellularLocation>
        <location evidence="1 6">Bacterial flagellum basal body</location>
    </subcellularLocation>
</comment>
<gene>
    <name evidence="8" type="primary">flgB</name>
    <name evidence="8" type="ORF">D1B32_06295</name>
</gene>
<sequence length="131" mass="14599">MNLFGGTISKLENSLNYAAMKNNTISDNIANADTPGYKAKDVQFKNILDDTLTSSIQAKRTTEKHIPFNSNQNSSYRVVSQSNTMYNHNGNNVDIDKEMTELAKNQIYYNGLIDRINGKFGSLQTVIRGGN</sequence>
<comment type="caution">
    <text evidence="8">The sequence shown here is derived from an EMBL/GenBank/DDBJ whole genome shotgun (WGS) entry which is preliminary data.</text>
</comment>
<comment type="subunit">
    <text evidence="6">The basal body constitutes a major portion of the flagellar organelle and consists of a number of rings mounted on a central rod.</text>
</comment>
<name>A0A417YKJ6_9BACI</name>
<keyword evidence="9" id="KW-1185">Reference proteome</keyword>
<dbReference type="PANTHER" id="PTHR30435:SF12">
    <property type="entry name" value="FLAGELLAR BASAL BODY ROD PROTEIN FLGB"/>
    <property type="match status" value="1"/>
</dbReference>
<evidence type="ECO:0000256" key="3">
    <source>
        <dbReference type="ARBA" id="ARBA00014376"/>
    </source>
</evidence>
<evidence type="ECO:0000256" key="2">
    <source>
        <dbReference type="ARBA" id="ARBA00009677"/>
    </source>
</evidence>
<dbReference type="GO" id="GO:0071978">
    <property type="term" value="P:bacterial-type flagellum-dependent swarming motility"/>
    <property type="evidence" value="ECO:0007669"/>
    <property type="project" value="TreeGrafter"/>
</dbReference>
<keyword evidence="4 6" id="KW-0975">Bacterial flagellum</keyword>
<evidence type="ECO:0000259" key="7">
    <source>
        <dbReference type="Pfam" id="PF00460"/>
    </source>
</evidence>
<feature type="domain" description="Flagellar basal body rod protein N-terminal" evidence="7">
    <location>
        <begin position="15"/>
        <end position="38"/>
    </location>
</feature>
<evidence type="ECO:0000313" key="8">
    <source>
        <dbReference type="EMBL" id="RHW33646.1"/>
    </source>
</evidence>
<dbReference type="PANTHER" id="PTHR30435">
    <property type="entry name" value="FLAGELLAR PROTEIN"/>
    <property type="match status" value="1"/>
</dbReference>
<accession>A0A417YKJ6</accession>
<evidence type="ECO:0000256" key="5">
    <source>
        <dbReference type="ARBA" id="ARBA00024934"/>
    </source>
</evidence>
<evidence type="ECO:0000256" key="6">
    <source>
        <dbReference type="PIRNR" id="PIRNR002889"/>
    </source>
</evidence>
<dbReference type="GO" id="GO:0030694">
    <property type="term" value="C:bacterial-type flagellum basal body, rod"/>
    <property type="evidence" value="ECO:0007669"/>
    <property type="project" value="InterPro"/>
</dbReference>
<dbReference type="InterPro" id="IPR006300">
    <property type="entry name" value="FlgB"/>
</dbReference>
<protein>
    <recommendedName>
        <fullName evidence="3 6">Flagellar basal body rod protein FlgB</fullName>
    </recommendedName>
</protein>
<keyword evidence="8" id="KW-0282">Flagellum</keyword>
<organism evidence="8 9">
    <name type="scientific">Oceanobacillus profundus</name>
    <dbReference type="NCBI Taxonomy" id="372463"/>
    <lineage>
        <taxon>Bacteria</taxon>
        <taxon>Bacillati</taxon>
        <taxon>Bacillota</taxon>
        <taxon>Bacilli</taxon>
        <taxon>Bacillales</taxon>
        <taxon>Bacillaceae</taxon>
        <taxon>Oceanobacillus</taxon>
    </lineage>
</organism>
<reference evidence="8 9" key="1">
    <citation type="journal article" date="2007" name="Int. J. Syst. Evol. Microbiol.">
        <title>Oceanobacillus profundus sp. nov., isolated from a deep-sea sediment core.</title>
        <authorList>
            <person name="Kim Y.G."/>
            <person name="Choi D.H."/>
            <person name="Hyun S."/>
            <person name="Cho B.C."/>
        </authorList>
    </citation>
    <scope>NUCLEOTIDE SEQUENCE [LARGE SCALE GENOMIC DNA]</scope>
    <source>
        <strain evidence="8 9">DSM 18246</strain>
    </source>
</reference>
<evidence type="ECO:0000313" key="9">
    <source>
        <dbReference type="Proteomes" id="UP000285456"/>
    </source>
</evidence>
<keyword evidence="8" id="KW-0969">Cilium</keyword>
<dbReference type="InterPro" id="IPR001444">
    <property type="entry name" value="Flag_bb_rod_N"/>
</dbReference>
<dbReference type="OrthoDB" id="9792068at2"/>
<dbReference type="RefSeq" id="WP_118888934.1">
    <property type="nucleotide sequence ID" value="NZ_JAMAWL010000001.1"/>
</dbReference>
<dbReference type="AlphaFoldDB" id="A0A417YKJ6"/>
<evidence type="ECO:0000256" key="4">
    <source>
        <dbReference type="ARBA" id="ARBA00023143"/>
    </source>
</evidence>
<dbReference type="NCBIfam" id="TIGR01396">
    <property type="entry name" value="FlgB"/>
    <property type="match status" value="1"/>
</dbReference>
<comment type="similarity">
    <text evidence="2 6">Belongs to the flagella basal body rod proteins family.</text>
</comment>
<dbReference type="EMBL" id="QWEH01000003">
    <property type="protein sequence ID" value="RHW33646.1"/>
    <property type="molecule type" value="Genomic_DNA"/>
</dbReference>
<comment type="function">
    <text evidence="5 6">Structural component of flagellum, the bacterial motility apparatus. Part of the rod structure of flagellar basal body.</text>
</comment>
<dbReference type="PIRSF" id="PIRSF002889">
    <property type="entry name" value="Rod_FlgB"/>
    <property type="match status" value="1"/>
</dbReference>
<proteinExistence type="inferred from homology"/>
<keyword evidence="8" id="KW-0966">Cell projection</keyword>